<dbReference type="FunFam" id="3.30.200.20:FF:000035">
    <property type="entry name" value="Serine/threonine protein kinase Stk1"/>
    <property type="match status" value="1"/>
</dbReference>
<protein>
    <recommendedName>
        <fullName evidence="1">non-specific serine/threonine protein kinase</fullName>
        <ecNumber evidence="1">2.7.11.1</ecNumber>
    </recommendedName>
</protein>
<dbReference type="FunFam" id="1.10.510.10:FF:000021">
    <property type="entry name" value="Serine/threonine protein kinase"/>
    <property type="match status" value="1"/>
</dbReference>
<comment type="catalytic activity">
    <reaction evidence="8">
        <text>L-seryl-[protein] + ATP = O-phospho-L-seryl-[protein] + ADP + H(+)</text>
        <dbReference type="Rhea" id="RHEA:17989"/>
        <dbReference type="Rhea" id="RHEA-COMP:9863"/>
        <dbReference type="Rhea" id="RHEA-COMP:11604"/>
        <dbReference type="ChEBI" id="CHEBI:15378"/>
        <dbReference type="ChEBI" id="CHEBI:29999"/>
        <dbReference type="ChEBI" id="CHEBI:30616"/>
        <dbReference type="ChEBI" id="CHEBI:83421"/>
        <dbReference type="ChEBI" id="CHEBI:456216"/>
        <dbReference type="EC" id="2.7.11.1"/>
    </reaction>
</comment>
<keyword evidence="2 12" id="KW-0723">Serine/threonine-protein kinase</keyword>
<evidence type="ECO:0000259" key="10">
    <source>
        <dbReference type="PROSITE" id="PS50011"/>
    </source>
</evidence>
<keyword evidence="9" id="KW-1133">Transmembrane helix</keyword>
<gene>
    <name evidence="12" type="ORF">SAMN02745218_00383</name>
</gene>
<name>A0A1M4U2F1_9FIRM</name>
<dbReference type="Pfam" id="PF00069">
    <property type="entry name" value="Pkinase"/>
    <property type="match status" value="1"/>
</dbReference>
<sequence>MIGKQLGNRYEILERLGGGGMAVVYKGRDTFLNRLVTIKILRPEFSSDKDFTRRFRREAQAVASLSHPNIVSIYDVGQEGDIQYLVMEYVDGEDLKTIIRREGALPPEKAVQIAYQILEALEHAHENNIVHRDIKPHNILITKGGRAKLTDFGIAREASTATITQTDTIVGSVHYISPEQARGELAGPRSDLYSLGVVLYEMLTGSVPFGGDSPIAVAIKHIQEEPEPPSHRNPAISPALEQIVMRAMQKNPELRFGSAREMARRLENLFASSGEEATRFIPLDDMATRVLQPVEKKPHRRRLRTAGWVSLALLLLVLLAGGLYALSDYLKGPPPVTVPSVVNKKLSEAQKILTDLGFQVKVREEHHPEIPEGYVIEQDIGPDDGPVKPPRDITLTVSLGPDLREVPDLYRLSLEDARLRLVERGLVLADQVLKDYNDDVPPDLIFQQSPVAGERVAPGTAVKVYLSLGPKPKESRVPNLIGLTLEQARAKLAENNLGLDENVEWVESTRYFQNQVIDQEPEPDSLVTQGSVVKVTLSKGPGPVPGEAQVKVPLENDGQTHQVKIVVNDVRGTTLAYVNTHQPGETVITTVRYYGQATIQIYIDNKLVKQKSLKEGKKMTMIERGE</sequence>
<dbReference type="PROSITE" id="PS00108">
    <property type="entry name" value="PROTEIN_KINASE_ST"/>
    <property type="match status" value="1"/>
</dbReference>
<accession>A0A1M4U2F1</accession>
<evidence type="ECO:0000256" key="9">
    <source>
        <dbReference type="SAM" id="Phobius"/>
    </source>
</evidence>
<feature type="domain" description="PASTA" evidence="11">
    <location>
        <begin position="332"/>
        <end position="399"/>
    </location>
</feature>
<evidence type="ECO:0000313" key="13">
    <source>
        <dbReference type="Proteomes" id="UP000184196"/>
    </source>
</evidence>
<feature type="domain" description="Protein kinase" evidence="10">
    <location>
        <begin position="10"/>
        <end position="270"/>
    </location>
</feature>
<evidence type="ECO:0000256" key="1">
    <source>
        <dbReference type="ARBA" id="ARBA00012513"/>
    </source>
</evidence>
<feature type="transmembrane region" description="Helical" evidence="9">
    <location>
        <begin position="306"/>
        <end position="326"/>
    </location>
</feature>
<dbReference type="Proteomes" id="UP000184196">
    <property type="component" value="Unassembled WGS sequence"/>
</dbReference>
<organism evidence="12 13">
    <name type="scientific">Desulfofundulus australicus DSM 11792</name>
    <dbReference type="NCBI Taxonomy" id="1121425"/>
    <lineage>
        <taxon>Bacteria</taxon>
        <taxon>Bacillati</taxon>
        <taxon>Bacillota</taxon>
        <taxon>Clostridia</taxon>
        <taxon>Eubacteriales</taxon>
        <taxon>Peptococcaceae</taxon>
        <taxon>Desulfofundulus</taxon>
    </lineage>
</organism>
<feature type="domain" description="PASTA" evidence="11">
    <location>
        <begin position="400"/>
        <end position="468"/>
    </location>
</feature>
<dbReference type="PANTHER" id="PTHR43289">
    <property type="entry name" value="MITOGEN-ACTIVATED PROTEIN KINASE KINASE KINASE 20-RELATED"/>
    <property type="match status" value="1"/>
</dbReference>
<evidence type="ECO:0000256" key="8">
    <source>
        <dbReference type="ARBA" id="ARBA00048679"/>
    </source>
</evidence>
<dbReference type="Gene3D" id="3.30.10.20">
    <property type="match status" value="3"/>
</dbReference>
<evidence type="ECO:0000256" key="7">
    <source>
        <dbReference type="ARBA" id="ARBA00047899"/>
    </source>
</evidence>
<dbReference type="CDD" id="cd14014">
    <property type="entry name" value="STKc_PknB_like"/>
    <property type="match status" value="1"/>
</dbReference>
<evidence type="ECO:0000256" key="3">
    <source>
        <dbReference type="ARBA" id="ARBA00022679"/>
    </source>
</evidence>
<dbReference type="Pfam" id="PF03793">
    <property type="entry name" value="PASTA"/>
    <property type="match status" value="3"/>
</dbReference>
<evidence type="ECO:0000259" key="11">
    <source>
        <dbReference type="PROSITE" id="PS51178"/>
    </source>
</evidence>
<dbReference type="CDD" id="cd06577">
    <property type="entry name" value="PASTA_pknB"/>
    <property type="match status" value="3"/>
</dbReference>
<dbReference type="InterPro" id="IPR005543">
    <property type="entry name" value="PASTA_dom"/>
</dbReference>
<dbReference type="GO" id="GO:0004674">
    <property type="term" value="F:protein serine/threonine kinase activity"/>
    <property type="evidence" value="ECO:0007669"/>
    <property type="project" value="UniProtKB-KW"/>
</dbReference>
<proteinExistence type="predicted"/>
<dbReference type="EMBL" id="FQUW01000006">
    <property type="protein sequence ID" value="SHE50810.1"/>
    <property type="molecule type" value="Genomic_DNA"/>
</dbReference>
<dbReference type="OrthoDB" id="9788659at2"/>
<evidence type="ECO:0000313" key="12">
    <source>
        <dbReference type="EMBL" id="SHE50810.1"/>
    </source>
</evidence>
<reference evidence="13" key="1">
    <citation type="submission" date="2016-11" db="EMBL/GenBank/DDBJ databases">
        <authorList>
            <person name="Varghese N."/>
            <person name="Submissions S."/>
        </authorList>
    </citation>
    <scope>NUCLEOTIDE SEQUENCE [LARGE SCALE GENOMIC DNA]</scope>
    <source>
        <strain evidence="13">DSM 11792</strain>
    </source>
</reference>
<dbReference type="PROSITE" id="PS50011">
    <property type="entry name" value="PROTEIN_KINASE_DOM"/>
    <property type="match status" value="1"/>
</dbReference>
<dbReference type="EC" id="2.7.11.1" evidence="1"/>
<dbReference type="PROSITE" id="PS51178">
    <property type="entry name" value="PASTA"/>
    <property type="match status" value="3"/>
</dbReference>
<evidence type="ECO:0000256" key="5">
    <source>
        <dbReference type="ARBA" id="ARBA00022777"/>
    </source>
</evidence>
<evidence type="ECO:0000256" key="6">
    <source>
        <dbReference type="ARBA" id="ARBA00022840"/>
    </source>
</evidence>
<evidence type="ECO:0000256" key="4">
    <source>
        <dbReference type="ARBA" id="ARBA00022741"/>
    </source>
</evidence>
<dbReference type="PANTHER" id="PTHR43289:SF34">
    <property type="entry name" value="SERINE_THREONINE-PROTEIN KINASE YBDM-RELATED"/>
    <property type="match status" value="1"/>
</dbReference>
<dbReference type="RefSeq" id="WP_073162788.1">
    <property type="nucleotide sequence ID" value="NZ_FQUW01000006.1"/>
</dbReference>
<comment type="catalytic activity">
    <reaction evidence="7">
        <text>L-threonyl-[protein] + ATP = O-phospho-L-threonyl-[protein] + ADP + H(+)</text>
        <dbReference type="Rhea" id="RHEA:46608"/>
        <dbReference type="Rhea" id="RHEA-COMP:11060"/>
        <dbReference type="Rhea" id="RHEA-COMP:11605"/>
        <dbReference type="ChEBI" id="CHEBI:15378"/>
        <dbReference type="ChEBI" id="CHEBI:30013"/>
        <dbReference type="ChEBI" id="CHEBI:30616"/>
        <dbReference type="ChEBI" id="CHEBI:61977"/>
        <dbReference type="ChEBI" id="CHEBI:456216"/>
        <dbReference type="EC" id="2.7.11.1"/>
    </reaction>
</comment>
<keyword evidence="4" id="KW-0547">Nucleotide-binding</keyword>
<keyword evidence="6" id="KW-0067">ATP-binding</keyword>
<dbReference type="Gene3D" id="3.30.200.20">
    <property type="entry name" value="Phosphorylase Kinase, domain 1"/>
    <property type="match status" value="1"/>
</dbReference>
<keyword evidence="5 12" id="KW-0418">Kinase</keyword>
<dbReference type="SMART" id="SM00740">
    <property type="entry name" value="PASTA"/>
    <property type="match status" value="3"/>
</dbReference>
<dbReference type="InterPro" id="IPR000719">
    <property type="entry name" value="Prot_kinase_dom"/>
</dbReference>
<keyword evidence="13" id="KW-1185">Reference proteome</keyword>
<dbReference type="InterPro" id="IPR011009">
    <property type="entry name" value="Kinase-like_dom_sf"/>
</dbReference>
<dbReference type="AlphaFoldDB" id="A0A1M4U2F1"/>
<feature type="domain" description="PASTA" evidence="11">
    <location>
        <begin position="471"/>
        <end position="539"/>
    </location>
</feature>
<dbReference type="NCBIfam" id="NF033483">
    <property type="entry name" value="PknB_PASTA_kin"/>
    <property type="match status" value="1"/>
</dbReference>
<keyword evidence="3" id="KW-0808">Transferase</keyword>
<dbReference type="Gene3D" id="1.10.510.10">
    <property type="entry name" value="Transferase(Phosphotransferase) domain 1"/>
    <property type="match status" value="1"/>
</dbReference>
<evidence type="ECO:0000256" key="2">
    <source>
        <dbReference type="ARBA" id="ARBA00022527"/>
    </source>
</evidence>
<dbReference type="GO" id="GO:0005524">
    <property type="term" value="F:ATP binding"/>
    <property type="evidence" value="ECO:0007669"/>
    <property type="project" value="UniProtKB-KW"/>
</dbReference>
<dbReference type="SUPFAM" id="SSF56112">
    <property type="entry name" value="Protein kinase-like (PK-like)"/>
    <property type="match status" value="1"/>
</dbReference>
<dbReference type="InterPro" id="IPR008271">
    <property type="entry name" value="Ser/Thr_kinase_AS"/>
</dbReference>
<dbReference type="SMART" id="SM00220">
    <property type="entry name" value="S_TKc"/>
    <property type="match status" value="1"/>
</dbReference>
<keyword evidence="9" id="KW-0812">Transmembrane</keyword>
<keyword evidence="9" id="KW-0472">Membrane</keyword>